<protein>
    <submittedName>
        <fullName evidence="1">Uncharacterized protein</fullName>
    </submittedName>
</protein>
<dbReference type="GeneID" id="17285727"/>
<organism evidence="1 2">
    <name type="scientific">Emiliania huxleyi (strain CCMP1516)</name>
    <dbReference type="NCBI Taxonomy" id="280463"/>
    <lineage>
        <taxon>Eukaryota</taxon>
        <taxon>Haptista</taxon>
        <taxon>Haptophyta</taxon>
        <taxon>Prymnesiophyceae</taxon>
        <taxon>Isochrysidales</taxon>
        <taxon>Noelaerhabdaceae</taxon>
        <taxon>Emiliania</taxon>
    </lineage>
</organism>
<dbReference type="RefSeq" id="XP_005792887.1">
    <property type="nucleotide sequence ID" value="XM_005792830.1"/>
</dbReference>
<evidence type="ECO:0000313" key="2">
    <source>
        <dbReference type="Proteomes" id="UP000013827"/>
    </source>
</evidence>
<reference evidence="2" key="1">
    <citation type="journal article" date="2013" name="Nature">
        <title>Pan genome of the phytoplankton Emiliania underpins its global distribution.</title>
        <authorList>
            <person name="Read B.A."/>
            <person name="Kegel J."/>
            <person name="Klute M.J."/>
            <person name="Kuo A."/>
            <person name="Lefebvre S.C."/>
            <person name="Maumus F."/>
            <person name="Mayer C."/>
            <person name="Miller J."/>
            <person name="Monier A."/>
            <person name="Salamov A."/>
            <person name="Young J."/>
            <person name="Aguilar M."/>
            <person name="Claverie J.M."/>
            <person name="Frickenhaus S."/>
            <person name="Gonzalez K."/>
            <person name="Herman E.K."/>
            <person name="Lin Y.C."/>
            <person name="Napier J."/>
            <person name="Ogata H."/>
            <person name="Sarno A.F."/>
            <person name="Shmutz J."/>
            <person name="Schroeder D."/>
            <person name="de Vargas C."/>
            <person name="Verret F."/>
            <person name="von Dassow P."/>
            <person name="Valentin K."/>
            <person name="Van de Peer Y."/>
            <person name="Wheeler G."/>
            <person name="Dacks J.B."/>
            <person name="Delwiche C.F."/>
            <person name="Dyhrman S.T."/>
            <person name="Glockner G."/>
            <person name="John U."/>
            <person name="Richards T."/>
            <person name="Worden A.Z."/>
            <person name="Zhang X."/>
            <person name="Grigoriev I.V."/>
            <person name="Allen A.E."/>
            <person name="Bidle K."/>
            <person name="Borodovsky M."/>
            <person name="Bowler C."/>
            <person name="Brownlee C."/>
            <person name="Cock J.M."/>
            <person name="Elias M."/>
            <person name="Gladyshev V.N."/>
            <person name="Groth M."/>
            <person name="Guda C."/>
            <person name="Hadaegh A."/>
            <person name="Iglesias-Rodriguez M.D."/>
            <person name="Jenkins J."/>
            <person name="Jones B.M."/>
            <person name="Lawson T."/>
            <person name="Leese F."/>
            <person name="Lindquist E."/>
            <person name="Lobanov A."/>
            <person name="Lomsadze A."/>
            <person name="Malik S.B."/>
            <person name="Marsh M.E."/>
            <person name="Mackinder L."/>
            <person name="Mock T."/>
            <person name="Mueller-Roeber B."/>
            <person name="Pagarete A."/>
            <person name="Parker M."/>
            <person name="Probert I."/>
            <person name="Quesneville H."/>
            <person name="Raines C."/>
            <person name="Rensing S.A."/>
            <person name="Riano-Pachon D.M."/>
            <person name="Richier S."/>
            <person name="Rokitta S."/>
            <person name="Shiraiwa Y."/>
            <person name="Soanes D.M."/>
            <person name="van der Giezen M."/>
            <person name="Wahlund T.M."/>
            <person name="Williams B."/>
            <person name="Wilson W."/>
            <person name="Wolfe G."/>
            <person name="Wurch L.L."/>
        </authorList>
    </citation>
    <scope>NUCLEOTIDE SEQUENCE</scope>
</reference>
<name>A0A0D3KXH3_EMIH1</name>
<dbReference type="AlphaFoldDB" id="A0A0D3KXH3"/>
<keyword evidence="2" id="KW-1185">Reference proteome</keyword>
<dbReference type="PaxDb" id="2903-EOD40458"/>
<dbReference type="KEGG" id="ehx:EMIHUDRAFT_372817"/>
<dbReference type="HOGENOM" id="CLU_3130590_0_0_1"/>
<reference evidence="1" key="2">
    <citation type="submission" date="2024-10" db="UniProtKB">
        <authorList>
            <consortium name="EnsemblProtists"/>
        </authorList>
    </citation>
    <scope>IDENTIFICATION</scope>
</reference>
<sequence>REQVSRQPEQPRRKRAMSRFDVLAPTSRMITVDQRADLERSRGVHTDRPS</sequence>
<dbReference type="EnsemblProtists" id="EOD40458">
    <property type="protein sequence ID" value="EOD40458"/>
    <property type="gene ID" value="EMIHUDRAFT_372817"/>
</dbReference>
<proteinExistence type="predicted"/>
<accession>A0A0D3KXH3</accession>
<dbReference type="Proteomes" id="UP000013827">
    <property type="component" value="Unassembled WGS sequence"/>
</dbReference>
<evidence type="ECO:0000313" key="1">
    <source>
        <dbReference type="EnsemblProtists" id="EOD40458"/>
    </source>
</evidence>